<evidence type="ECO:0000313" key="4">
    <source>
        <dbReference type="Proteomes" id="UP000321960"/>
    </source>
</evidence>
<reference evidence="2 4" key="3">
    <citation type="submission" date="2019-07" db="EMBL/GenBank/DDBJ databases">
        <title>Whole genome shotgun sequence of Methylobacterium oxalidis NBRC 107715.</title>
        <authorList>
            <person name="Hosoyama A."/>
            <person name="Uohara A."/>
            <person name="Ohji S."/>
            <person name="Ichikawa N."/>
        </authorList>
    </citation>
    <scope>NUCLEOTIDE SEQUENCE [LARGE SCALE GENOMIC DNA]</scope>
    <source>
        <strain evidence="2 4">NBRC 107715</strain>
    </source>
</reference>
<sequence>MLLFSGIHLAQSSKPQQFKDADLFLVLLLAAIGVTLNAVIGFAVGLPMAYALSRWWLWL</sequence>
<organism evidence="2 4">
    <name type="scientific">Methylobacterium oxalidis</name>
    <dbReference type="NCBI Taxonomy" id="944322"/>
    <lineage>
        <taxon>Bacteria</taxon>
        <taxon>Pseudomonadati</taxon>
        <taxon>Pseudomonadota</taxon>
        <taxon>Alphaproteobacteria</taxon>
        <taxon>Hyphomicrobiales</taxon>
        <taxon>Methylobacteriaceae</taxon>
        <taxon>Methylobacterium</taxon>
    </lineage>
</organism>
<reference evidence="3" key="4">
    <citation type="submission" date="2023-01" db="EMBL/GenBank/DDBJ databases">
        <title>Draft genome sequence of Methylobacterium oxalidis strain NBRC 107715.</title>
        <authorList>
            <person name="Sun Q."/>
            <person name="Mori K."/>
        </authorList>
    </citation>
    <scope>NUCLEOTIDE SEQUENCE</scope>
    <source>
        <strain evidence="3">NBRC 107715</strain>
    </source>
</reference>
<accession>A0A512JD51</accession>
<evidence type="ECO:0000313" key="3">
    <source>
        <dbReference type="EMBL" id="GLS62506.1"/>
    </source>
</evidence>
<keyword evidence="1" id="KW-0812">Transmembrane</keyword>
<dbReference type="Proteomes" id="UP000321960">
    <property type="component" value="Unassembled WGS sequence"/>
</dbReference>
<protein>
    <submittedName>
        <fullName evidence="2">Uncharacterized protein</fullName>
    </submittedName>
</protein>
<dbReference type="EMBL" id="BJZU01000198">
    <property type="protein sequence ID" value="GEP07871.1"/>
    <property type="molecule type" value="Genomic_DNA"/>
</dbReference>
<feature type="transmembrane region" description="Helical" evidence="1">
    <location>
        <begin position="25"/>
        <end position="52"/>
    </location>
</feature>
<gene>
    <name evidence="3" type="ORF">GCM10007888_08870</name>
    <name evidence="2" type="ORF">MOX02_59090</name>
</gene>
<reference evidence="5" key="2">
    <citation type="journal article" date="2019" name="Int. J. Syst. Evol. Microbiol.">
        <title>The Global Catalogue of Microorganisms (GCM) 10K type strain sequencing project: providing services to taxonomists for standard genome sequencing and annotation.</title>
        <authorList>
            <consortium name="The Broad Institute Genomics Platform"/>
            <consortium name="The Broad Institute Genome Sequencing Center for Infectious Disease"/>
            <person name="Wu L."/>
            <person name="Ma J."/>
        </authorList>
    </citation>
    <scope>NUCLEOTIDE SEQUENCE [LARGE SCALE GENOMIC DNA]</scope>
    <source>
        <strain evidence="5">NBRC 107715</strain>
    </source>
</reference>
<evidence type="ECO:0000256" key="1">
    <source>
        <dbReference type="SAM" id="Phobius"/>
    </source>
</evidence>
<dbReference type="AlphaFoldDB" id="A0A512JD51"/>
<dbReference type="EMBL" id="BSPK01000013">
    <property type="protein sequence ID" value="GLS62506.1"/>
    <property type="molecule type" value="Genomic_DNA"/>
</dbReference>
<name>A0A512JD51_9HYPH</name>
<reference evidence="3" key="1">
    <citation type="journal article" date="2014" name="Int. J. Syst. Evol. Microbiol.">
        <title>Complete genome of a new Firmicutes species belonging to the dominant human colonic microbiota ('Ruminococcus bicirculans') reveals two chromosomes and a selective capacity to utilize plant glucans.</title>
        <authorList>
            <consortium name="NISC Comparative Sequencing Program"/>
            <person name="Wegmann U."/>
            <person name="Louis P."/>
            <person name="Goesmann A."/>
            <person name="Henrissat B."/>
            <person name="Duncan S.H."/>
            <person name="Flint H.J."/>
        </authorList>
    </citation>
    <scope>NUCLEOTIDE SEQUENCE</scope>
    <source>
        <strain evidence="3">NBRC 107715</strain>
    </source>
</reference>
<dbReference type="RefSeq" id="WP_147029265.1">
    <property type="nucleotide sequence ID" value="NZ_BJZU01000198.1"/>
</dbReference>
<evidence type="ECO:0000313" key="2">
    <source>
        <dbReference type="EMBL" id="GEP07871.1"/>
    </source>
</evidence>
<proteinExistence type="predicted"/>
<dbReference type="Proteomes" id="UP001156856">
    <property type="component" value="Unassembled WGS sequence"/>
</dbReference>
<keyword evidence="5" id="KW-1185">Reference proteome</keyword>
<comment type="caution">
    <text evidence="2">The sequence shown here is derived from an EMBL/GenBank/DDBJ whole genome shotgun (WGS) entry which is preliminary data.</text>
</comment>
<keyword evidence="1" id="KW-0472">Membrane</keyword>
<keyword evidence="1" id="KW-1133">Transmembrane helix</keyword>
<evidence type="ECO:0000313" key="5">
    <source>
        <dbReference type="Proteomes" id="UP001156856"/>
    </source>
</evidence>